<evidence type="ECO:0000259" key="1">
    <source>
        <dbReference type="Pfam" id="PF22302"/>
    </source>
</evidence>
<dbReference type="InterPro" id="IPR054241">
    <property type="entry name" value="DUF6968"/>
</dbReference>
<dbReference type="RefSeq" id="WP_154378996.1">
    <property type="nucleotide sequence ID" value="NZ_WKJK01000009.1"/>
</dbReference>
<sequence>MVAKLEYKKNMMKIDNPTVIATHDFIWYKNDGTTVPMQIMIGAPYRQDTDWACPCAIFGFEGRYADIMGISSIQALSLAISLVKERLRWMIETGEVLDLSQDGKHIGAEFIESLFGGR</sequence>
<name>A0A6I2L2T7_9BURK</name>
<proteinExistence type="predicted"/>
<accession>A0A6I2L2T7</accession>
<keyword evidence="3" id="KW-1185">Reference proteome</keyword>
<dbReference type="AlphaFoldDB" id="A0A6I2L2T7"/>
<dbReference type="Pfam" id="PF22302">
    <property type="entry name" value="DUF6968"/>
    <property type="match status" value="1"/>
</dbReference>
<feature type="domain" description="DUF6968" evidence="1">
    <location>
        <begin position="31"/>
        <end position="92"/>
    </location>
</feature>
<dbReference type="EMBL" id="WKJK01000009">
    <property type="protein sequence ID" value="MRW92020.1"/>
    <property type="molecule type" value="Genomic_DNA"/>
</dbReference>
<gene>
    <name evidence="2" type="ORF">GJ699_18665</name>
</gene>
<evidence type="ECO:0000313" key="2">
    <source>
        <dbReference type="EMBL" id="MRW92020.1"/>
    </source>
</evidence>
<comment type="caution">
    <text evidence="2">The sequence shown here is derived from an EMBL/GenBank/DDBJ whole genome shotgun (WGS) entry which is preliminary data.</text>
</comment>
<reference evidence="2 3" key="1">
    <citation type="submission" date="2019-11" db="EMBL/GenBank/DDBJ databases">
        <title>Novel species isolated from a subtropical stream in China.</title>
        <authorList>
            <person name="Lu H."/>
        </authorList>
    </citation>
    <scope>NUCLEOTIDE SEQUENCE [LARGE SCALE GENOMIC DNA]</scope>
    <source>
        <strain evidence="2 3">FT80W</strain>
    </source>
</reference>
<evidence type="ECO:0000313" key="3">
    <source>
        <dbReference type="Proteomes" id="UP000433309"/>
    </source>
</evidence>
<organism evidence="2 3">
    <name type="scientific">Duganella guangzhouensis</name>
    <dbReference type="NCBI Taxonomy" id="2666084"/>
    <lineage>
        <taxon>Bacteria</taxon>
        <taxon>Pseudomonadati</taxon>
        <taxon>Pseudomonadota</taxon>
        <taxon>Betaproteobacteria</taxon>
        <taxon>Burkholderiales</taxon>
        <taxon>Oxalobacteraceae</taxon>
        <taxon>Telluria group</taxon>
        <taxon>Duganella</taxon>
    </lineage>
</organism>
<dbReference type="Proteomes" id="UP000433309">
    <property type="component" value="Unassembled WGS sequence"/>
</dbReference>
<protein>
    <recommendedName>
        <fullName evidence="1">DUF6968 domain-containing protein</fullName>
    </recommendedName>
</protein>